<dbReference type="EMBL" id="CM042889">
    <property type="protein sequence ID" value="KAI4319111.1"/>
    <property type="molecule type" value="Genomic_DNA"/>
</dbReference>
<name>A0ACB9M898_9MYRT</name>
<accession>A0ACB9M898</accession>
<organism evidence="1 2">
    <name type="scientific">Melastoma candidum</name>
    <dbReference type="NCBI Taxonomy" id="119954"/>
    <lineage>
        <taxon>Eukaryota</taxon>
        <taxon>Viridiplantae</taxon>
        <taxon>Streptophyta</taxon>
        <taxon>Embryophyta</taxon>
        <taxon>Tracheophyta</taxon>
        <taxon>Spermatophyta</taxon>
        <taxon>Magnoliopsida</taxon>
        <taxon>eudicotyledons</taxon>
        <taxon>Gunneridae</taxon>
        <taxon>Pentapetalae</taxon>
        <taxon>rosids</taxon>
        <taxon>malvids</taxon>
        <taxon>Myrtales</taxon>
        <taxon>Melastomataceae</taxon>
        <taxon>Melastomatoideae</taxon>
        <taxon>Melastomateae</taxon>
        <taxon>Melastoma</taxon>
    </lineage>
</organism>
<dbReference type="Proteomes" id="UP001057402">
    <property type="component" value="Chromosome 10"/>
</dbReference>
<evidence type="ECO:0000313" key="1">
    <source>
        <dbReference type="EMBL" id="KAI4319111.1"/>
    </source>
</evidence>
<keyword evidence="2" id="KW-1185">Reference proteome</keyword>
<proteinExistence type="predicted"/>
<gene>
    <name evidence="1" type="ORF">MLD38_032752</name>
</gene>
<protein>
    <submittedName>
        <fullName evidence="1">Uncharacterized protein</fullName>
    </submittedName>
</protein>
<comment type="caution">
    <text evidence="1">The sequence shown here is derived from an EMBL/GenBank/DDBJ whole genome shotgun (WGS) entry which is preliminary data.</text>
</comment>
<evidence type="ECO:0000313" key="2">
    <source>
        <dbReference type="Proteomes" id="UP001057402"/>
    </source>
</evidence>
<sequence length="618" mass="67378">MAPSPSQSHQLLLLRQKTLASLAKLSDRDTFALATTELHSLLLNSLDPTTLPTFLSVFSSTLSSSSSPSARKHILFLLSALSTSHPVLLSPHLPSLVSPLSRLVRDPDSSVRLSLPSAVSSLPLSSPDHLDLLLRSFSESLFTEQDPHARVAAGACLAAVIDKAGVRSREDGNERLEKVLAKCEKAMRSEGWKGKVGVMRVLESLIGVVRKRELKGLAGSVLTCLGSEDWAERKAAAEVLLKLAHSEEAREFTKGCTAALEKRRFDKVKAVREVMNQALEAWKQVPDVISEISPPPRESVASSRENESNGDYYGATKYSPEANSAGYLMRKRQGPVNQFTPPDSSSASTAQKRNGGSKSTSPALQTRKPWKAEAAVTNNVRSEADLMDRDKSIAPVRKSNVTTEVSKPETRRALFGKNSDENPRKFVGFRSGSRVAPCLDEETPEDAAVMEGNSMDDLHQIHKKEYEDLSMIRSQLLQIEKQQSSLLDLLQKFMGTSQNGMRSLETRVHGLELALDEISYDLAVTSGRMTNGAGGNSNPAGTSCCMLPGDFLSPKFWRKPEGQLLCSSRLTPSTDPLVHSFRSGELTNVDIRRFRLQGSTAFVANPLAKMPGQISEAA</sequence>
<reference evidence="2" key="1">
    <citation type="journal article" date="2023" name="Front. Plant Sci.">
        <title>Chromosomal-level genome assembly of Melastoma candidum provides insights into trichome evolution.</title>
        <authorList>
            <person name="Zhong Y."/>
            <person name="Wu W."/>
            <person name="Sun C."/>
            <person name="Zou P."/>
            <person name="Liu Y."/>
            <person name="Dai S."/>
            <person name="Zhou R."/>
        </authorList>
    </citation>
    <scope>NUCLEOTIDE SEQUENCE [LARGE SCALE GENOMIC DNA]</scope>
</reference>